<feature type="region of interest" description="Disordered" evidence="11">
    <location>
        <begin position="1"/>
        <end position="24"/>
    </location>
</feature>
<evidence type="ECO:0000256" key="6">
    <source>
        <dbReference type="ARBA" id="ARBA00022801"/>
    </source>
</evidence>
<proteinExistence type="inferred from homology"/>
<evidence type="ECO:0000256" key="2">
    <source>
        <dbReference type="ARBA" id="ARBA00022475"/>
    </source>
</evidence>
<comment type="catalytic activity">
    <reaction evidence="9">
        <text>Release of signal peptides from bacterial membrane prolipoproteins. Hydrolyzes -Xaa-Yaa-Zaa-|-(S,diacylglyceryl)Cys-, in which Xaa is hydrophobic (preferably Leu), and Yaa (Ala or Ser) and Zaa (Gly or Ala) have small, neutral side chains.</text>
        <dbReference type="EC" id="3.4.23.36"/>
    </reaction>
</comment>
<evidence type="ECO:0000256" key="10">
    <source>
        <dbReference type="RuleBase" id="RU004181"/>
    </source>
</evidence>
<feature type="transmembrane region" description="Helical" evidence="9">
    <location>
        <begin position="31"/>
        <end position="52"/>
    </location>
</feature>
<dbReference type="PANTHER" id="PTHR33695:SF1">
    <property type="entry name" value="LIPOPROTEIN SIGNAL PEPTIDASE"/>
    <property type="match status" value="1"/>
</dbReference>
<comment type="function">
    <text evidence="9">This protein specifically catalyzes the removal of signal peptides from prolipoproteins.</text>
</comment>
<accession>A0A1I1AQ73</accession>
<keyword evidence="5 9" id="KW-0064">Aspartyl protease</keyword>
<dbReference type="STRING" id="490629.SAMN05216266_109272"/>
<dbReference type="PANTHER" id="PTHR33695">
    <property type="entry name" value="LIPOPROTEIN SIGNAL PEPTIDASE"/>
    <property type="match status" value="1"/>
</dbReference>
<dbReference type="HAMAP" id="MF_00161">
    <property type="entry name" value="LspA"/>
    <property type="match status" value="1"/>
</dbReference>
<feature type="transmembrane region" description="Helical" evidence="9">
    <location>
        <begin position="79"/>
        <end position="105"/>
    </location>
</feature>
<keyword evidence="7 9" id="KW-1133">Transmembrane helix</keyword>
<name>A0A1I1AQ73_9PSEU</name>
<evidence type="ECO:0000256" key="5">
    <source>
        <dbReference type="ARBA" id="ARBA00022750"/>
    </source>
</evidence>
<dbReference type="Pfam" id="PF01252">
    <property type="entry name" value="Peptidase_A8"/>
    <property type="match status" value="1"/>
</dbReference>
<evidence type="ECO:0000256" key="3">
    <source>
        <dbReference type="ARBA" id="ARBA00022670"/>
    </source>
</evidence>
<keyword evidence="8 9" id="KW-0472">Membrane</keyword>
<dbReference type="PRINTS" id="PR00781">
    <property type="entry name" value="LIPOSIGPTASE"/>
</dbReference>
<evidence type="ECO:0000256" key="9">
    <source>
        <dbReference type="HAMAP-Rule" id="MF_00161"/>
    </source>
</evidence>
<gene>
    <name evidence="9" type="primary">lspA</name>
    <name evidence="12" type="ORF">SAMN05216266_109272</name>
</gene>
<evidence type="ECO:0000256" key="8">
    <source>
        <dbReference type="ARBA" id="ARBA00023136"/>
    </source>
</evidence>
<keyword evidence="3 9" id="KW-0645">Protease</keyword>
<comment type="subcellular location">
    <subcellularLocation>
        <location evidence="9">Cell membrane</location>
        <topology evidence="9">Multi-pass membrane protein</topology>
    </subcellularLocation>
</comment>
<keyword evidence="6 9" id="KW-0378">Hydrolase</keyword>
<dbReference type="RefSeq" id="WP_091674294.1">
    <property type="nucleotide sequence ID" value="NZ_FOKG01000009.1"/>
</dbReference>
<feature type="active site" evidence="9">
    <location>
        <position position="146"/>
    </location>
</feature>
<dbReference type="InterPro" id="IPR001872">
    <property type="entry name" value="Peptidase_A8"/>
</dbReference>
<dbReference type="EMBL" id="FOKG01000009">
    <property type="protein sequence ID" value="SFB38638.1"/>
    <property type="molecule type" value="Genomic_DNA"/>
</dbReference>
<dbReference type="GO" id="GO:0005886">
    <property type="term" value="C:plasma membrane"/>
    <property type="evidence" value="ECO:0007669"/>
    <property type="project" value="UniProtKB-SubCell"/>
</dbReference>
<evidence type="ECO:0000256" key="7">
    <source>
        <dbReference type="ARBA" id="ARBA00022989"/>
    </source>
</evidence>
<feature type="compositionally biased region" description="Basic and acidic residues" evidence="11">
    <location>
        <begin position="1"/>
        <end position="11"/>
    </location>
</feature>
<dbReference type="AlphaFoldDB" id="A0A1I1AQ73"/>
<evidence type="ECO:0000256" key="4">
    <source>
        <dbReference type="ARBA" id="ARBA00022692"/>
    </source>
</evidence>
<feature type="transmembrane region" description="Helical" evidence="9">
    <location>
        <begin position="112"/>
        <end position="130"/>
    </location>
</feature>
<dbReference type="GO" id="GO:0004190">
    <property type="term" value="F:aspartic-type endopeptidase activity"/>
    <property type="evidence" value="ECO:0007669"/>
    <property type="project" value="UniProtKB-UniRule"/>
</dbReference>
<sequence>MSTEPEPRAETDPEQSGYEPTEREPLPKRRLALVAVVAATVFALDLVTKIIATAGLEGREPVRVLGGLVYLQLIRNPGAAFSMATGLTWLLALAAIAVVIAIIWLARRLRSVGWAIGLGLVLAGALGNLADRIFRAPGPLQGHVVDFISVFAPNGDAWPIFNVADSAICVGAVLIVVLSLLGKDYDGTSTRKPKDTADKSTEDTI</sequence>
<feature type="transmembrane region" description="Helical" evidence="9">
    <location>
        <begin position="160"/>
        <end position="182"/>
    </location>
</feature>
<organism evidence="12 13">
    <name type="scientific">Amycolatopsis marina</name>
    <dbReference type="NCBI Taxonomy" id="490629"/>
    <lineage>
        <taxon>Bacteria</taxon>
        <taxon>Bacillati</taxon>
        <taxon>Actinomycetota</taxon>
        <taxon>Actinomycetes</taxon>
        <taxon>Pseudonocardiales</taxon>
        <taxon>Pseudonocardiaceae</taxon>
        <taxon>Amycolatopsis</taxon>
    </lineage>
</organism>
<reference evidence="13" key="1">
    <citation type="submission" date="2016-10" db="EMBL/GenBank/DDBJ databases">
        <authorList>
            <person name="Varghese N."/>
            <person name="Submissions S."/>
        </authorList>
    </citation>
    <scope>NUCLEOTIDE SEQUENCE [LARGE SCALE GENOMIC DNA]</scope>
    <source>
        <strain evidence="13">CGMCC 4.3568</strain>
    </source>
</reference>
<dbReference type="OrthoDB" id="4308908at2"/>
<comment type="similarity">
    <text evidence="1 9 10">Belongs to the peptidase A8 family.</text>
</comment>
<keyword evidence="2 9" id="KW-1003">Cell membrane</keyword>
<comment type="pathway">
    <text evidence="9">Protein modification; lipoprotein biosynthesis (signal peptide cleavage).</text>
</comment>
<dbReference type="NCBIfam" id="TIGR00077">
    <property type="entry name" value="lspA"/>
    <property type="match status" value="1"/>
</dbReference>
<keyword evidence="13" id="KW-1185">Reference proteome</keyword>
<protein>
    <recommendedName>
        <fullName evidence="9">Lipoprotein signal peptidase</fullName>
        <ecNumber evidence="9">3.4.23.36</ecNumber>
    </recommendedName>
    <alternativeName>
        <fullName evidence="9">Prolipoprotein signal peptidase</fullName>
    </alternativeName>
    <alternativeName>
        <fullName evidence="9">Signal peptidase II</fullName>
        <shortName evidence="9">SPase II</shortName>
    </alternativeName>
</protein>
<feature type="active site" evidence="9">
    <location>
        <position position="165"/>
    </location>
</feature>
<keyword evidence="4 9" id="KW-0812">Transmembrane</keyword>
<evidence type="ECO:0000313" key="13">
    <source>
        <dbReference type="Proteomes" id="UP000243799"/>
    </source>
</evidence>
<dbReference type="UniPathway" id="UPA00665"/>
<dbReference type="Proteomes" id="UP000243799">
    <property type="component" value="Unassembled WGS sequence"/>
</dbReference>
<dbReference type="EC" id="3.4.23.36" evidence="9"/>
<evidence type="ECO:0000256" key="1">
    <source>
        <dbReference type="ARBA" id="ARBA00006139"/>
    </source>
</evidence>
<dbReference type="GO" id="GO:0006508">
    <property type="term" value="P:proteolysis"/>
    <property type="evidence" value="ECO:0007669"/>
    <property type="project" value="UniProtKB-KW"/>
</dbReference>
<evidence type="ECO:0000256" key="11">
    <source>
        <dbReference type="SAM" id="MobiDB-lite"/>
    </source>
</evidence>
<evidence type="ECO:0000313" key="12">
    <source>
        <dbReference type="EMBL" id="SFB38638.1"/>
    </source>
</evidence>